<keyword evidence="1" id="KW-0472">Membrane</keyword>
<proteinExistence type="predicted"/>
<protein>
    <submittedName>
        <fullName evidence="2">Uncharacterized protein</fullName>
    </submittedName>
</protein>
<feature type="transmembrane region" description="Helical" evidence="1">
    <location>
        <begin position="120"/>
        <end position="138"/>
    </location>
</feature>
<keyword evidence="3" id="KW-1185">Reference proteome</keyword>
<sequence>MGAGTPLIPSPYFMKTYPRVSYPVNRFTAGSSRSLLKTQNKPVVVNCCVGPADDVSNKGWSYWKFKGDIRRWCDKQSLPVGAAVYILVEAIQSAVFGFVWKMLGDHLIFEILSGLEQRRHYFGMYYPLVLCFFGRPLLVGRSYAVIKACTFGTAYVMKRLRPNEEGSDLLT</sequence>
<dbReference type="Proteomes" id="UP001229421">
    <property type="component" value="Unassembled WGS sequence"/>
</dbReference>
<gene>
    <name evidence="2" type="ORF">QVD17_04143</name>
</gene>
<organism evidence="2 3">
    <name type="scientific">Tagetes erecta</name>
    <name type="common">African marigold</name>
    <dbReference type="NCBI Taxonomy" id="13708"/>
    <lineage>
        <taxon>Eukaryota</taxon>
        <taxon>Viridiplantae</taxon>
        <taxon>Streptophyta</taxon>
        <taxon>Embryophyta</taxon>
        <taxon>Tracheophyta</taxon>
        <taxon>Spermatophyta</taxon>
        <taxon>Magnoliopsida</taxon>
        <taxon>eudicotyledons</taxon>
        <taxon>Gunneridae</taxon>
        <taxon>Pentapetalae</taxon>
        <taxon>asterids</taxon>
        <taxon>campanulids</taxon>
        <taxon>Asterales</taxon>
        <taxon>Asteraceae</taxon>
        <taxon>Asteroideae</taxon>
        <taxon>Heliantheae alliance</taxon>
        <taxon>Tageteae</taxon>
        <taxon>Tagetes</taxon>
    </lineage>
</organism>
<accession>A0AAD8L9L7</accession>
<dbReference type="AlphaFoldDB" id="A0AAD8L9L7"/>
<comment type="caution">
    <text evidence="2">The sequence shown here is derived from an EMBL/GenBank/DDBJ whole genome shotgun (WGS) entry which is preliminary data.</text>
</comment>
<keyword evidence="1" id="KW-1133">Transmembrane helix</keyword>
<reference evidence="2" key="1">
    <citation type="journal article" date="2023" name="bioRxiv">
        <title>Improved chromosome-level genome assembly for marigold (Tagetes erecta).</title>
        <authorList>
            <person name="Jiang F."/>
            <person name="Yuan L."/>
            <person name="Wang S."/>
            <person name="Wang H."/>
            <person name="Xu D."/>
            <person name="Wang A."/>
            <person name="Fan W."/>
        </authorList>
    </citation>
    <scope>NUCLEOTIDE SEQUENCE</scope>
    <source>
        <strain evidence="2">WSJ</strain>
        <tissue evidence="2">Leaf</tissue>
    </source>
</reference>
<keyword evidence="1" id="KW-0812">Transmembrane</keyword>
<evidence type="ECO:0000313" key="3">
    <source>
        <dbReference type="Proteomes" id="UP001229421"/>
    </source>
</evidence>
<name>A0AAD8L9L7_TARER</name>
<dbReference type="EMBL" id="JAUHHV010000001">
    <property type="protein sequence ID" value="KAK1438335.1"/>
    <property type="molecule type" value="Genomic_DNA"/>
</dbReference>
<evidence type="ECO:0000256" key="1">
    <source>
        <dbReference type="SAM" id="Phobius"/>
    </source>
</evidence>
<evidence type="ECO:0000313" key="2">
    <source>
        <dbReference type="EMBL" id="KAK1438335.1"/>
    </source>
</evidence>
<feature type="transmembrane region" description="Helical" evidence="1">
    <location>
        <begin position="80"/>
        <end position="100"/>
    </location>
</feature>